<accession>A0ACC4D822</accession>
<dbReference type="Proteomes" id="UP001638806">
    <property type="component" value="Unassembled WGS sequence"/>
</dbReference>
<protein>
    <submittedName>
        <fullName evidence="1">Uncharacterized protein</fullName>
    </submittedName>
</protein>
<evidence type="ECO:0000313" key="1">
    <source>
        <dbReference type="EMBL" id="KAL3952143.1"/>
    </source>
</evidence>
<gene>
    <name evidence="1" type="ORF">ACCO45_013860</name>
</gene>
<name>A0ACC4D822_PURLI</name>
<comment type="caution">
    <text evidence="1">The sequence shown here is derived from an EMBL/GenBank/DDBJ whole genome shotgun (WGS) entry which is preliminary data.</text>
</comment>
<organism evidence="1 2">
    <name type="scientific">Purpureocillium lilacinum</name>
    <name type="common">Paecilomyces lilacinus</name>
    <dbReference type="NCBI Taxonomy" id="33203"/>
    <lineage>
        <taxon>Eukaryota</taxon>
        <taxon>Fungi</taxon>
        <taxon>Dikarya</taxon>
        <taxon>Ascomycota</taxon>
        <taxon>Pezizomycotina</taxon>
        <taxon>Sordariomycetes</taxon>
        <taxon>Hypocreomycetidae</taxon>
        <taxon>Hypocreales</taxon>
        <taxon>Ophiocordycipitaceae</taxon>
        <taxon>Purpureocillium</taxon>
    </lineage>
</organism>
<evidence type="ECO:0000313" key="2">
    <source>
        <dbReference type="Proteomes" id="UP001638806"/>
    </source>
</evidence>
<sequence>MSWLADNPSFCWLAGPLTNNFADDRRCPSTRAYNHTHTQVTTPTRKHGRRPAIVAARPRPPPTLSPDDLDTLSELSTVLAKVRAGIQSSSGLTAPGGGGTGTTPGANNHNNNSGGGGSGAGGHGGAASAGTGSGAGGGNDAGAGNAQQLSFKDVPGATDGIKHKLQHARAQIRSLPDMDRSIDDQQREIAELEARIDRQRQLLERLRERGVQFGKENGAGGEDVKMEM</sequence>
<reference evidence="1" key="1">
    <citation type="submission" date="2024-12" db="EMBL/GenBank/DDBJ databases">
        <title>Comparative genomics and development of molecular markers within Purpureocillium lilacinum and among Purpureocillium species.</title>
        <authorList>
            <person name="Yeh Z.-Y."/>
            <person name="Ni N.-T."/>
            <person name="Lo P.-H."/>
            <person name="Mushyakhwo K."/>
            <person name="Lin C.-F."/>
            <person name="Nai Y.-S."/>
        </authorList>
    </citation>
    <scope>NUCLEOTIDE SEQUENCE</scope>
    <source>
        <strain evidence="1">NCHU-NPUST-175</strain>
    </source>
</reference>
<proteinExistence type="predicted"/>
<dbReference type="EMBL" id="JBGNUJ010000013">
    <property type="protein sequence ID" value="KAL3952143.1"/>
    <property type="molecule type" value="Genomic_DNA"/>
</dbReference>
<keyword evidence="2" id="KW-1185">Reference proteome</keyword>